<dbReference type="PANTHER" id="PTHR28054">
    <property type="entry name" value="RNA POLYMERASE I-SPECIFIC TRANSCRIPTION INITIATION FACTOR RRN10"/>
    <property type="match status" value="1"/>
</dbReference>
<protein>
    <submittedName>
        <fullName evidence="2">Uncharacterized protein</fullName>
    </submittedName>
</protein>
<evidence type="ECO:0000313" key="3">
    <source>
        <dbReference type="Proteomes" id="UP000286045"/>
    </source>
</evidence>
<name>A0A439DJ39_9PEZI</name>
<gene>
    <name evidence="2" type="ORF">EKO27_g746</name>
</gene>
<comment type="caution">
    <text evidence="2">The sequence shown here is derived from an EMBL/GenBank/DDBJ whole genome shotgun (WGS) entry which is preliminary data.</text>
</comment>
<keyword evidence="3" id="KW-1185">Reference proteome</keyword>
<feature type="region of interest" description="Disordered" evidence="1">
    <location>
        <begin position="58"/>
        <end position="87"/>
    </location>
</feature>
<dbReference type="InterPro" id="IPR022793">
    <property type="entry name" value="Rrn10"/>
</dbReference>
<dbReference type="STRING" id="363999.A0A439DJ39"/>
<organism evidence="2 3">
    <name type="scientific">Xylaria grammica</name>
    <dbReference type="NCBI Taxonomy" id="363999"/>
    <lineage>
        <taxon>Eukaryota</taxon>
        <taxon>Fungi</taxon>
        <taxon>Dikarya</taxon>
        <taxon>Ascomycota</taxon>
        <taxon>Pezizomycotina</taxon>
        <taxon>Sordariomycetes</taxon>
        <taxon>Xylariomycetidae</taxon>
        <taxon>Xylariales</taxon>
        <taxon>Xylariaceae</taxon>
        <taxon>Xylaria</taxon>
    </lineage>
</organism>
<feature type="compositionally biased region" description="Basic and acidic residues" evidence="1">
    <location>
        <begin position="1"/>
        <end position="11"/>
    </location>
</feature>
<reference evidence="2 3" key="1">
    <citation type="submission" date="2018-12" db="EMBL/GenBank/DDBJ databases">
        <title>Draft genome sequence of Xylaria grammica IHI A82.</title>
        <authorList>
            <person name="Buettner E."/>
            <person name="Kellner H."/>
        </authorList>
    </citation>
    <scope>NUCLEOTIDE SEQUENCE [LARGE SCALE GENOMIC DNA]</scope>
    <source>
        <strain evidence="2 3">IHI A82</strain>
    </source>
</reference>
<proteinExistence type="predicted"/>
<dbReference type="EMBL" id="RYZI01000009">
    <property type="protein sequence ID" value="RWA14391.1"/>
    <property type="molecule type" value="Genomic_DNA"/>
</dbReference>
<accession>A0A439DJ39</accession>
<feature type="region of interest" description="Disordered" evidence="1">
    <location>
        <begin position="1"/>
        <end position="39"/>
    </location>
</feature>
<dbReference type="Proteomes" id="UP000286045">
    <property type="component" value="Unassembled WGS sequence"/>
</dbReference>
<evidence type="ECO:0000256" key="1">
    <source>
        <dbReference type="SAM" id="MobiDB-lite"/>
    </source>
</evidence>
<feature type="compositionally biased region" description="Polar residues" evidence="1">
    <location>
        <begin position="58"/>
        <end position="68"/>
    </location>
</feature>
<sequence length="234" mass="26064">MASKHRQETRFIRPLSRAGLEDASETEAKSAIYSGQPASRRRQASVYDAVAGRVTTTLPINSYNSQGSRLKHHKRTSPDSRRDPTLAPEEVLFKRAGAPIRYAEKDIYQAHEDLPDSGRNILPDSDLLKTIHSYASHFYGDLPANRQIIRSETGEGVSDRSMDETALLAFGILLEEASREALGKKGDLVFTEGTTAEGDGAPQTEKDAEVFGFMDAPRYEARERLKRPRADRDE</sequence>
<dbReference type="AlphaFoldDB" id="A0A439DJ39"/>
<evidence type="ECO:0000313" key="2">
    <source>
        <dbReference type="EMBL" id="RWA14391.1"/>
    </source>
</evidence>
<dbReference type="PANTHER" id="PTHR28054:SF1">
    <property type="entry name" value="RNA POLYMERASE I-SPECIFIC TRANSCRIPTION INITIATION FACTOR RRN10"/>
    <property type="match status" value="1"/>
</dbReference>
<dbReference type="GO" id="GO:0006360">
    <property type="term" value="P:transcription by RNA polymerase I"/>
    <property type="evidence" value="ECO:0007669"/>
    <property type="project" value="InterPro"/>
</dbReference>